<evidence type="ECO:0000256" key="4">
    <source>
        <dbReference type="ARBA" id="ARBA00022989"/>
    </source>
</evidence>
<accession>A0ABQ4MRF9</accession>
<feature type="transmembrane region" description="Helical" evidence="6">
    <location>
        <begin position="31"/>
        <end position="58"/>
    </location>
</feature>
<keyword evidence="9" id="KW-1185">Reference proteome</keyword>
<reference evidence="8 9" key="1">
    <citation type="submission" date="2021-03" db="EMBL/GenBank/DDBJ databases">
        <title>Antimicrobial resistance genes in bacteria isolated from Japanese honey, and their potential for conferring macrolide and lincosamide resistance in the American foulbrood pathogen Paenibacillus larvae.</title>
        <authorList>
            <person name="Okamoto M."/>
            <person name="Kumagai M."/>
            <person name="Kanamori H."/>
            <person name="Takamatsu D."/>
        </authorList>
    </citation>
    <scope>NUCLEOTIDE SEQUENCE [LARGE SCALE GENOMIC DNA]</scope>
    <source>
        <strain evidence="8 9">J15TS10</strain>
    </source>
</reference>
<evidence type="ECO:0000313" key="9">
    <source>
        <dbReference type="Proteomes" id="UP000681290"/>
    </source>
</evidence>
<evidence type="ECO:0000256" key="2">
    <source>
        <dbReference type="ARBA" id="ARBA00022475"/>
    </source>
</evidence>
<dbReference type="PANTHER" id="PTHR33885:SF3">
    <property type="entry name" value="PHAGE SHOCK PROTEIN C"/>
    <property type="match status" value="1"/>
</dbReference>
<proteinExistence type="predicted"/>
<dbReference type="InterPro" id="IPR052027">
    <property type="entry name" value="PspC"/>
</dbReference>
<evidence type="ECO:0000313" key="8">
    <source>
        <dbReference type="EMBL" id="GIP58591.1"/>
    </source>
</evidence>
<feature type="domain" description="Phage shock protein PspC N-terminal" evidence="7">
    <location>
        <begin position="3"/>
        <end position="61"/>
    </location>
</feature>
<dbReference type="Pfam" id="PF04024">
    <property type="entry name" value="PspC"/>
    <property type="match status" value="1"/>
</dbReference>
<comment type="caution">
    <text evidence="8">The sequence shown here is derived from an EMBL/GenBank/DDBJ whole genome shotgun (WGS) entry which is preliminary data.</text>
</comment>
<dbReference type="RefSeq" id="WP_306422049.1">
    <property type="nucleotide sequence ID" value="NZ_BOSM01000003.1"/>
</dbReference>
<comment type="subcellular location">
    <subcellularLocation>
        <location evidence="1">Cell membrane</location>
        <topology evidence="1">Single-pass membrane protein</topology>
    </subcellularLocation>
</comment>
<name>A0ABQ4MRF9_9BACL</name>
<protein>
    <recommendedName>
        <fullName evidence="7">Phage shock protein PspC N-terminal domain-containing protein</fullName>
    </recommendedName>
</protein>
<dbReference type="InterPro" id="IPR007168">
    <property type="entry name" value="Phageshock_PspC_N"/>
</dbReference>
<dbReference type="EMBL" id="BOSM01000003">
    <property type="protein sequence ID" value="GIP58591.1"/>
    <property type="molecule type" value="Genomic_DNA"/>
</dbReference>
<evidence type="ECO:0000256" key="6">
    <source>
        <dbReference type="SAM" id="Phobius"/>
    </source>
</evidence>
<evidence type="ECO:0000256" key="5">
    <source>
        <dbReference type="ARBA" id="ARBA00023136"/>
    </source>
</evidence>
<evidence type="ECO:0000256" key="1">
    <source>
        <dbReference type="ARBA" id="ARBA00004162"/>
    </source>
</evidence>
<dbReference type="Proteomes" id="UP000681290">
    <property type="component" value="Unassembled WGS sequence"/>
</dbReference>
<keyword evidence="2" id="KW-1003">Cell membrane</keyword>
<dbReference type="PANTHER" id="PTHR33885">
    <property type="entry name" value="PHAGE SHOCK PROTEIN C"/>
    <property type="match status" value="1"/>
</dbReference>
<gene>
    <name evidence="8" type="primary">pspC</name>
    <name evidence="8" type="ORF">J15TS10_24050</name>
</gene>
<keyword evidence="5 6" id="KW-0472">Membrane</keyword>
<keyword evidence="4 6" id="KW-1133">Transmembrane helix</keyword>
<evidence type="ECO:0000256" key="3">
    <source>
        <dbReference type="ARBA" id="ARBA00022692"/>
    </source>
</evidence>
<organism evidence="8 9">
    <name type="scientific">Paenibacillus woosongensis</name>
    <dbReference type="NCBI Taxonomy" id="307580"/>
    <lineage>
        <taxon>Bacteria</taxon>
        <taxon>Bacillati</taxon>
        <taxon>Bacillota</taxon>
        <taxon>Bacilli</taxon>
        <taxon>Bacillales</taxon>
        <taxon>Paenibacillaceae</taxon>
        <taxon>Paenibacillus</taxon>
    </lineage>
</organism>
<keyword evidence="3 6" id="KW-0812">Transmembrane</keyword>
<evidence type="ECO:0000259" key="7">
    <source>
        <dbReference type="Pfam" id="PF04024"/>
    </source>
</evidence>
<sequence length="81" mass="9116">MMKKLYRSRTDKQISGLCGGIARYFNIDSTVVRLIALVAAICSFGTVVAIYLIASLIVPKEPAGLHYDYNDYGYDEHYSKF</sequence>